<dbReference type="EMBL" id="WIPF01000017">
    <property type="protein sequence ID" value="KAF3228128.1"/>
    <property type="molecule type" value="Genomic_DNA"/>
</dbReference>
<accession>A0A7C8QWQ9</accession>
<dbReference type="PROSITE" id="PS51257">
    <property type="entry name" value="PROKAR_LIPOPROTEIN"/>
    <property type="match status" value="1"/>
</dbReference>
<protein>
    <submittedName>
        <fullName evidence="3">Uncharacterized protein</fullName>
    </submittedName>
</protein>
<reference evidence="3 4" key="1">
    <citation type="submission" date="2019-06" db="EMBL/GenBank/DDBJ databases">
        <authorList>
            <person name="Palmer J.M."/>
        </authorList>
    </citation>
    <scope>NUCLEOTIDE SEQUENCE [LARGE SCALE GENOMIC DNA]</scope>
    <source>
        <strain evidence="3 4">TWF191</strain>
    </source>
</reference>
<keyword evidence="2" id="KW-0472">Membrane</keyword>
<proteinExistence type="predicted"/>
<evidence type="ECO:0000256" key="2">
    <source>
        <dbReference type="SAM" id="Phobius"/>
    </source>
</evidence>
<evidence type="ECO:0000256" key="1">
    <source>
        <dbReference type="SAM" id="MobiDB-lite"/>
    </source>
</evidence>
<comment type="caution">
    <text evidence="3">The sequence shown here is derived from an EMBL/GenBank/DDBJ whole genome shotgun (WGS) entry which is preliminary data.</text>
</comment>
<gene>
    <name evidence="3" type="ORF">TWF191_003066</name>
</gene>
<evidence type="ECO:0000313" key="3">
    <source>
        <dbReference type="EMBL" id="KAF3228128.1"/>
    </source>
</evidence>
<dbReference type="Proteomes" id="UP000483672">
    <property type="component" value="Unassembled WGS sequence"/>
</dbReference>
<feature type="compositionally biased region" description="Basic and acidic residues" evidence="1">
    <location>
        <begin position="1228"/>
        <end position="1243"/>
    </location>
</feature>
<sequence>MRRGNISKFHIFCFYILAFGCVALSHVLYERGQPLYTKQANRLESRSSFNENAGETVSSNYLQQTPHFERDLLARAPSESTLRVSKLDRQITLDMLRGSLTLEYELEDRYMQFENSLEVSKHEGESAVAETQVSEIANKGAPREYDTQYINKFFESIGRPEVLTDISRARLFDVRSLEYGDPVTIRCFYFVKDRNLMFELLEDVTGIISGLGGTIYSCWHAASKAELGNSEPFESPRYLTIQNIRNPYSVHAIQRLAKLWSENNMDVMSNGAGFSVLRTDVSPIANIVENDPVVGDHDISIHDAAWAILHQPWQMRAIIDLLGRYQYGLSRLQISNIGFSLYGPGGKLASESDLNAIDGLNAIEHVDIFLELEKRPAAHSSGDREDEDMESPPREEGSPDETVGGVDSEGVGPSIDEDIIMSEAPSRAGSLTPALQLLNWESPPVSQPSAHPLGPSWISSFTVKPSFPSDVGERSYMPLNMRYTTDVSFHAYASVSDGHLFITPQISSAEPPEKSIPPHVFATIIRSAWLHSGGGSKFVGLTIGRVQPKTEGALGGIKERWGVGSLGTSAGATEDSFAAHVDDETLLNTPGAGPQKRFDAIFAEIAATWEGQSILHLIATDYGALGVNINDISSIKYGLPLKAPSAIDGRYLTFAFGFSKELSPDSTVATSPVAISPVDNSATEAGEISPAVAKLVTVSFETGARFRVEDQRPIDYSGPRFGTLYRIDEQIRGLKLRYLRKHLSDIEADKTNDISGFREAIDFFRLIQDPKYIGPSLLADRNISPEKLAVLRDPSKPGKSTHRLTIFGSPEEGIRTNDKKLPRLAWSEELNHMVILQQPTFDLYDDQSFSLADMFVLETLAAEGGSRLWESVESIATGVDLGRRDLIRFFTFLDLQPASRAILSYIFRRSGGYDKSLPVVLTNPFYEDTKSGQGTKSDQGTRKIILKNGVARRLLWLIILGLPEVRAVSQYAKDTCYFTEPGMGLKRPDLINAIVIRWINSDDTKPGTSDLKPIFLIQLSSPTDENSSVRGELARAFFHGAPLVQQRLGLGDRLELQEIYRPFLPGPIERGGLSEEGWIGTAVNSMGTTGGPSFKTNRAFAKLVRLALAGFDGLKEFASEDYSRYVGGTKPITVHVTNTRESLSLEFVVDGGGGIMAIMDEIPTLGEPEEAVKKFSSAIYTAWLEAVRYSSAPGHEADTTTSLGRKIKRARPPVLVLITKLSTETRDLLRSTRDMDNPDRGDGDPDSPGQPYLSRTSQVKHRDILYTIGEFETEPVIGSAFFSLLLGTPEVASVLQAFQDYQSESEMRTWQSYLSSVYVRWDPLAIVLRFKSRNLDWSYNIL</sequence>
<organism evidence="3 4">
    <name type="scientific">Orbilia oligospora</name>
    <name type="common">Nematode-trapping fungus</name>
    <name type="synonym">Arthrobotrys oligospora</name>
    <dbReference type="NCBI Taxonomy" id="2813651"/>
    <lineage>
        <taxon>Eukaryota</taxon>
        <taxon>Fungi</taxon>
        <taxon>Dikarya</taxon>
        <taxon>Ascomycota</taxon>
        <taxon>Pezizomycotina</taxon>
        <taxon>Orbiliomycetes</taxon>
        <taxon>Orbiliales</taxon>
        <taxon>Orbiliaceae</taxon>
        <taxon>Orbilia</taxon>
    </lineage>
</organism>
<keyword evidence="2" id="KW-1133">Transmembrane helix</keyword>
<name>A0A7C8QWQ9_ORBOL</name>
<feature type="region of interest" description="Disordered" evidence="1">
    <location>
        <begin position="376"/>
        <end position="414"/>
    </location>
</feature>
<feature type="region of interest" description="Disordered" evidence="1">
    <location>
        <begin position="1228"/>
        <end position="1254"/>
    </location>
</feature>
<keyword evidence="2" id="KW-0812">Transmembrane</keyword>
<feature type="transmembrane region" description="Helical" evidence="2">
    <location>
        <begin position="12"/>
        <end position="29"/>
    </location>
</feature>
<evidence type="ECO:0000313" key="4">
    <source>
        <dbReference type="Proteomes" id="UP000483672"/>
    </source>
</evidence>